<proteinExistence type="predicted"/>
<dbReference type="EMBL" id="JACVVK020000208">
    <property type="protein sequence ID" value="KAK7484583.1"/>
    <property type="molecule type" value="Genomic_DNA"/>
</dbReference>
<organism evidence="1 2">
    <name type="scientific">Batillaria attramentaria</name>
    <dbReference type="NCBI Taxonomy" id="370345"/>
    <lineage>
        <taxon>Eukaryota</taxon>
        <taxon>Metazoa</taxon>
        <taxon>Spiralia</taxon>
        <taxon>Lophotrochozoa</taxon>
        <taxon>Mollusca</taxon>
        <taxon>Gastropoda</taxon>
        <taxon>Caenogastropoda</taxon>
        <taxon>Sorbeoconcha</taxon>
        <taxon>Cerithioidea</taxon>
        <taxon>Batillariidae</taxon>
        <taxon>Batillaria</taxon>
    </lineage>
</organism>
<dbReference type="Proteomes" id="UP001519460">
    <property type="component" value="Unassembled WGS sequence"/>
</dbReference>
<evidence type="ECO:0008006" key="3">
    <source>
        <dbReference type="Google" id="ProtNLM"/>
    </source>
</evidence>
<gene>
    <name evidence="1" type="ORF">BaRGS_00024215</name>
</gene>
<reference evidence="1 2" key="1">
    <citation type="journal article" date="2023" name="Sci. Data">
        <title>Genome assembly of the Korean intertidal mud-creeper Batillaria attramentaria.</title>
        <authorList>
            <person name="Patra A.K."/>
            <person name="Ho P.T."/>
            <person name="Jun S."/>
            <person name="Lee S.J."/>
            <person name="Kim Y."/>
            <person name="Won Y.J."/>
        </authorList>
    </citation>
    <scope>NUCLEOTIDE SEQUENCE [LARGE SCALE GENOMIC DNA]</scope>
    <source>
        <strain evidence="1">Wonlab-2016</strain>
    </source>
</reference>
<evidence type="ECO:0000313" key="1">
    <source>
        <dbReference type="EMBL" id="KAK7484583.1"/>
    </source>
</evidence>
<keyword evidence="2" id="KW-1185">Reference proteome</keyword>
<protein>
    <recommendedName>
        <fullName evidence="3">Secreted protein</fullName>
    </recommendedName>
</protein>
<sequence length="96" mass="10809">MEFAFILTKFGLVNAHTAQSVTSVDGFGAQQDQAESRALFRRESKAGGKTRGSVECVLWPVDKSKWKHGGRRDFEEDACEVLERSLFFTVPSLWEP</sequence>
<dbReference type="AlphaFoldDB" id="A0ABD0KBU9"/>
<comment type="caution">
    <text evidence="1">The sequence shown here is derived from an EMBL/GenBank/DDBJ whole genome shotgun (WGS) entry which is preliminary data.</text>
</comment>
<evidence type="ECO:0000313" key="2">
    <source>
        <dbReference type="Proteomes" id="UP001519460"/>
    </source>
</evidence>
<name>A0ABD0KBU9_9CAEN</name>
<accession>A0ABD0KBU9</accession>